<evidence type="ECO:0000313" key="5">
    <source>
        <dbReference type="EMBL" id="CAF0909586.1"/>
    </source>
</evidence>
<gene>
    <name evidence="3" type="ORF">BJG266_LOCUS696</name>
    <name evidence="4" type="ORF">QVE165_LOCUS6262</name>
    <name evidence="5" type="ORF">QVE165_LOCUS9928</name>
</gene>
<dbReference type="AlphaFoldDB" id="A0A813MTV8"/>
<name>A0A813MTV8_9BILA</name>
<evidence type="ECO:0000313" key="3">
    <source>
        <dbReference type="EMBL" id="CAF0725469.1"/>
    </source>
</evidence>
<feature type="region of interest" description="Disordered" evidence="2">
    <location>
        <begin position="1"/>
        <end position="27"/>
    </location>
</feature>
<keyword evidence="1" id="KW-0175">Coiled coil</keyword>
<reference evidence="3" key="1">
    <citation type="submission" date="2021-02" db="EMBL/GenBank/DDBJ databases">
        <authorList>
            <person name="Nowell W R."/>
        </authorList>
    </citation>
    <scope>NUCLEOTIDE SEQUENCE</scope>
</reference>
<dbReference type="EMBL" id="CAJNOI010000002">
    <property type="protein sequence ID" value="CAF0725469.1"/>
    <property type="molecule type" value="Genomic_DNA"/>
</dbReference>
<dbReference type="Proteomes" id="UP000663832">
    <property type="component" value="Unassembled WGS sequence"/>
</dbReference>
<dbReference type="EMBL" id="CAJNOM010000046">
    <property type="protein sequence ID" value="CAF0909586.1"/>
    <property type="molecule type" value="Genomic_DNA"/>
</dbReference>
<evidence type="ECO:0000313" key="6">
    <source>
        <dbReference type="Proteomes" id="UP000663832"/>
    </source>
</evidence>
<dbReference type="Proteomes" id="UP000663877">
    <property type="component" value="Unassembled WGS sequence"/>
</dbReference>
<feature type="coiled-coil region" evidence="1">
    <location>
        <begin position="37"/>
        <end position="128"/>
    </location>
</feature>
<dbReference type="EMBL" id="CAJNOM010000026">
    <property type="protein sequence ID" value="CAF0840079.1"/>
    <property type="molecule type" value="Genomic_DNA"/>
</dbReference>
<comment type="caution">
    <text evidence="3">The sequence shown here is derived from an EMBL/GenBank/DDBJ whole genome shotgun (WGS) entry which is preliminary data.</text>
</comment>
<evidence type="ECO:0000256" key="2">
    <source>
        <dbReference type="SAM" id="MobiDB-lite"/>
    </source>
</evidence>
<sequence length="222" mass="25876">MDAYLNPFNHERSIRTDQPVTEAPPSDLTSYISSSVFENDQKQIHELRQKLSATEDERTVIRDRLDNVQREFRKTLDECATTLSAYERQIQTLEQERSTLIQQHELQTAESQQEIEELQKEIAQLKKSAINPSIKIYSSDDILSWKKTTGPESKERQILTQKCINLMTYIGSNAYLQSEFDQLRHVAEDQLTNYEDQIEKLILDCINLIEQYEKKCTDAANL</sequence>
<proteinExistence type="predicted"/>
<accession>A0A813MTV8</accession>
<evidence type="ECO:0000313" key="4">
    <source>
        <dbReference type="EMBL" id="CAF0840079.1"/>
    </source>
</evidence>
<protein>
    <submittedName>
        <fullName evidence="3">Uncharacterized protein</fullName>
    </submittedName>
</protein>
<evidence type="ECO:0000313" key="7">
    <source>
        <dbReference type="Proteomes" id="UP000663877"/>
    </source>
</evidence>
<keyword evidence="6" id="KW-1185">Reference proteome</keyword>
<feature type="coiled-coil region" evidence="1">
    <location>
        <begin position="184"/>
        <end position="211"/>
    </location>
</feature>
<evidence type="ECO:0000256" key="1">
    <source>
        <dbReference type="SAM" id="Coils"/>
    </source>
</evidence>
<organism evidence="3 7">
    <name type="scientific">Adineta steineri</name>
    <dbReference type="NCBI Taxonomy" id="433720"/>
    <lineage>
        <taxon>Eukaryota</taxon>
        <taxon>Metazoa</taxon>
        <taxon>Spiralia</taxon>
        <taxon>Gnathifera</taxon>
        <taxon>Rotifera</taxon>
        <taxon>Eurotatoria</taxon>
        <taxon>Bdelloidea</taxon>
        <taxon>Adinetida</taxon>
        <taxon>Adinetidae</taxon>
        <taxon>Adineta</taxon>
    </lineage>
</organism>